<dbReference type="Gene3D" id="3.40.50.280">
    <property type="entry name" value="Cobalamin-binding domain"/>
    <property type="match status" value="1"/>
</dbReference>
<sequence length="587" mass="67266">MKVEAVLKRISKLTHPHPVHPKGTDAKVLLSSVFGPYAQDDEFGSRKINPMELYHNQVTRVQGPFSPRMFHRSFNLMMLQANIEAPCTLLDFPTMERFIEEIKTNDYDIVGISSIMPNVLKVKKMCELVRQYRPTATVVVGGHAANMPNIRNLVDADHIVRGEGVSWFRKFLGQDTHVPVRHPAVYSSFGTRIFGTPITDDDANAAAILIPSVGCPMGCNFCSTSHMFGGKGKFNNFYETGDELFKIMCGLEAKLKVRSFGIMDENFLLHRKRALRLLELMEENNKSWAMSVFSSAGVLKTYTMEQLVGLGVSWVWIGLEGKKSSYAKLNGVDTPAFVKNLQSHGIRVLGSTIIGLEEHRVEDMDQVIDWAVQHDTDFHQFMLYTALPGTPLFKKHLEDGSLIDNDQIPYADVHGQLRFNHRHKHIRNGEETDLLLKAFHRDFEVNGPSIARMIRTTLAGWKRYKNHPSPRIRDHYAWEARNLPTMFAGAIWAMRRWYAAQKHISRKLDRIYQDLCDEFGRKVKVFGSLIGTYEYWAMKFEANRLKKGWTYEPKTICERNQKAMALFPPRRSLLLKQAVQLPEWVSY</sequence>
<dbReference type="Pfam" id="PF04055">
    <property type="entry name" value="Radical_SAM"/>
    <property type="match status" value="1"/>
</dbReference>
<proteinExistence type="predicted"/>
<dbReference type="SFLD" id="SFLDG01082">
    <property type="entry name" value="B12-binding_domain_containing"/>
    <property type="match status" value="1"/>
</dbReference>
<dbReference type="GO" id="GO:0046872">
    <property type="term" value="F:metal ion binding"/>
    <property type="evidence" value="ECO:0007669"/>
    <property type="project" value="UniProtKB-KW"/>
</dbReference>
<dbReference type="InterPro" id="IPR006638">
    <property type="entry name" value="Elp3/MiaA/NifB-like_rSAM"/>
</dbReference>
<dbReference type="InterPro" id="IPR013785">
    <property type="entry name" value="Aldolase_TIM"/>
</dbReference>
<dbReference type="PANTHER" id="PTHR43409">
    <property type="entry name" value="ANAEROBIC MAGNESIUM-PROTOPORPHYRIN IX MONOMETHYL ESTER CYCLASE-RELATED"/>
    <property type="match status" value="1"/>
</dbReference>
<dbReference type="EMBL" id="PCVY01000024">
    <property type="protein sequence ID" value="PIQ86922.1"/>
    <property type="molecule type" value="Genomic_DNA"/>
</dbReference>
<evidence type="ECO:0000313" key="9">
    <source>
        <dbReference type="Proteomes" id="UP000230859"/>
    </source>
</evidence>
<dbReference type="SMART" id="SM00729">
    <property type="entry name" value="Elp3"/>
    <property type="match status" value="1"/>
</dbReference>
<dbReference type="AlphaFoldDB" id="A0A2H0LR80"/>
<dbReference type="Pfam" id="PF02310">
    <property type="entry name" value="B12-binding"/>
    <property type="match status" value="1"/>
</dbReference>
<evidence type="ECO:0000256" key="1">
    <source>
        <dbReference type="ARBA" id="ARBA00001966"/>
    </source>
</evidence>
<protein>
    <submittedName>
        <fullName evidence="8">B12-binding domain-containing radical SAM protein</fullName>
    </submittedName>
</protein>
<evidence type="ECO:0000256" key="4">
    <source>
        <dbReference type="ARBA" id="ARBA00023004"/>
    </source>
</evidence>
<keyword evidence="3" id="KW-0479">Metal-binding</keyword>
<gene>
    <name evidence="8" type="ORF">COV74_02845</name>
</gene>
<comment type="caution">
    <text evidence="8">The sequence shown here is derived from an EMBL/GenBank/DDBJ whole genome shotgun (WGS) entry which is preliminary data.</text>
</comment>
<dbReference type="GO" id="GO:0003824">
    <property type="term" value="F:catalytic activity"/>
    <property type="evidence" value="ECO:0007669"/>
    <property type="project" value="InterPro"/>
</dbReference>
<reference evidence="8 9" key="1">
    <citation type="submission" date="2017-09" db="EMBL/GenBank/DDBJ databases">
        <title>Depth-based differentiation of microbial function through sediment-hosted aquifers and enrichment of novel symbionts in the deep terrestrial subsurface.</title>
        <authorList>
            <person name="Probst A.J."/>
            <person name="Ladd B."/>
            <person name="Jarett J.K."/>
            <person name="Geller-Mcgrath D.E."/>
            <person name="Sieber C.M."/>
            <person name="Emerson J.B."/>
            <person name="Anantharaman K."/>
            <person name="Thomas B.C."/>
            <person name="Malmstrom R."/>
            <person name="Stieglmeier M."/>
            <person name="Klingl A."/>
            <person name="Woyke T."/>
            <person name="Ryan C.M."/>
            <person name="Banfield J.F."/>
        </authorList>
    </citation>
    <scope>NUCLEOTIDE SEQUENCE [LARGE SCALE GENOMIC DNA]</scope>
    <source>
        <strain evidence="8">CG11_big_fil_rev_8_21_14_0_20_45_26</strain>
    </source>
</reference>
<dbReference type="Gene3D" id="3.20.20.70">
    <property type="entry name" value="Aldolase class I"/>
    <property type="match status" value="1"/>
</dbReference>
<feature type="domain" description="B12-binding" evidence="6">
    <location>
        <begin position="78"/>
        <end position="182"/>
    </location>
</feature>
<evidence type="ECO:0000256" key="5">
    <source>
        <dbReference type="ARBA" id="ARBA00023014"/>
    </source>
</evidence>
<dbReference type="GO" id="GO:0051536">
    <property type="term" value="F:iron-sulfur cluster binding"/>
    <property type="evidence" value="ECO:0007669"/>
    <property type="project" value="UniProtKB-KW"/>
</dbReference>
<dbReference type="PROSITE" id="PS51332">
    <property type="entry name" value="B12_BINDING"/>
    <property type="match status" value="1"/>
</dbReference>
<evidence type="ECO:0000259" key="6">
    <source>
        <dbReference type="PROSITE" id="PS51332"/>
    </source>
</evidence>
<dbReference type="PROSITE" id="PS51918">
    <property type="entry name" value="RADICAL_SAM"/>
    <property type="match status" value="1"/>
</dbReference>
<dbReference type="InterPro" id="IPR058240">
    <property type="entry name" value="rSAM_sf"/>
</dbReference>
<evidence type="ECO:0000256" key="2">
    <source>
        <dbReference type="ARBA" id="ARBA00022691"/>
    </source>
</evidence>
<evidence type="ECO:0000313" key="8">
    <source>
        <dbReference type="EMBL" id="PIQ86922.1"/>
    </source>
</evidence>
<name>A0A2H0LR80_9BACT</name>
<comment type="cofactor">
    <cofactor evidence="1">
        <name>[4Fe-4S] cluster</name>
        <dbReference type="ChEBI" id="CHEBI:49883"/>
    </cofactor>
</comment>
<organism evidence="8 9">
    <name type="scientific">Candidatus Abzuiibacterium crystallinum</name>
    <dbReference type="NCBI Taxonomy" id="1974748"/>
    <lineage>
        <taxon>Bacteria</taxon>
        <taxon>Pseudomonadati</taxon>
        <taxon>Candidatus Omnitrophota</taxon>
        <taxon>Candidatus Abzuiibacterium</taxon>
    </lineage>
</organism>
<dbReference type="InterPro" id="IPR007197">
    <property type="entry name" value="rSAM"/>
</dbReference>
<feature type="domain" description="Radical SAM core" evidence="7">
    <location>
        <begin position="201"/>
        <end position="424"/>
    </location>
</feature>
<keyword evidence="2" id="KW-0949">S-adenosyl-L-methionine</keyword>
<dbReference type="InterPro" id="IPR036724">
    <property type="entry name" value="Cobalamin-bd_sf"/>
</dbReference>
<dbReference type="SUPFAM" id="SSF52242">
    <property type="entry name" value="Cobalamin (vitamin B12)-binding domain"/>
    <property type="match status" value="1"/>
</dbReference>
<evidence type="ECO:0000259" key="7">
    <source>
        <dbReference type="PROSITE" id="PS51918"/>
    </source>
</evidence>
<dbReference type="GO" id="GO:0031419">
    <property type="term" value="F:cobalamin binding"/>
    <property type="evidence" value="ECO:0007669"/>
    <property type="project" value="InterPro"/>
</dbReference>
<dbReference type="Proteomes" id="UP000230859">
    <property type="component" value="Unassembled WGS sequence"/>
</dbReference>
<dbReference type="InterPro" id="IPR051198">
    <property type="entry name" value="BchE-like"/>
</dbReference>
<evidence type="ECO:0000256" key="3">
    <source>
        <dbReference type="ARBA" id="ARBA00022723"/>
    </source>
</evidence>
<dbReference type="SUPFAM" id="SSF102114">
    <property type="entry name" value="Radical SAM enzymes"/>
    <property type="match status" value="1"/>
</dbReference>
<keyword evidence="5" id="KW-0411">Iron-sulfur</keyword>
<dbReference type="InterPro" id="IPR006158">
    <property type="entry name" value="Cobalamin-bd"/>
</dbReference>
<dbReference type="SFLD" id="SFLDS00029">
    <property type="entry name" value="Radical_SAM"/>
    <property type="match status" value="1"/>
</dbReference>
<accession>A0A2H0LR80</accession>
<keyword evidence="4" id="KW-0408">Iron</keyword>